<dbReference type="InterPro" id="IPR008949">
    <property type="entry name" value="Isoprenoid_synthase_dom_sf"/>
</dbReference>
<dbReference type="STRING" id="500485.B6HG01"/>
<reference evidence="4 5" key="1">
    <citation type="journal article" date="2008" name="Nat. Biotechnol.">
        <title>Genome sequencing and analysis of the filamentous fungus Penicillium chrysogenum.</title>
        <authorList>
            <person name="van den Berg M.A."/>
            <person name="Albang R."/>
            <person name="Albermann K."/>
            <person name="Badger J.H."/>
            <person name="Daran J.-M."/>
            <person name="Driessen A.J.M."/>
            <person name="Garcia-Estrada C."/>
            <person name="Fedorova N.D."/>
            <person name="Harris D.M."/>
            <person name="Heijne W.H.M."/>
            <person name="Joardar V.S."/>
            <person name="Kiel J.A.K.W."/>
            <person name="Kovalchuk A."/>
            <person name="Martin J.F."/>
            <person name="Nierman W.C."/>
            <person name="Nijland J.G."/>
            <person name="Pronk J.T."/>
            <person name="Roubos J.A."/>
            <person name="van der Klei I.J."/>
            <person name="van Peij N.N.M.E."/>
            <person name="Veenhuis M."/>
            <person name="von Doehren H."/>
            <person name="Wagner C."/>
            <person name="Wortman J.R."/>
            <person name="Bovenberg R.A.L."/>
        </authorList>
    </citation>
    <scope>NUCLEOTIDE SEQUENCE [LARGE SCALE GENOMIC DNA]</scope>
    <source>
        <strain evidence="5">ATCC 28089 / DSM 1075 / NRRL 1951 / Wisconsin 54-1255</strain>
    </source>
</reference>
<dbReference type="EMBL" id="AM920435">
    <property type="protein sequence ID" value="CAP86438.1"/>
    <property type="molecule type" value="Genomic_DNA"/>
</dbReference>
<name>B6HG01_PENRW</name>
<dbReference type="GO" id="GO:0045337">
    <property type="term" value="P:farnesyl diphosphate biosynthetic process"/>
    <property type="evidence" value="ECO:0007669"/>
    <property type="project" value="TreeGrafter"/>
</dbReference>
<dbReference type="GO" id="GO:0046872">
    <property type="term" value="F:metal ion binding"/>
    <property type="evidence" value="ECO:0007669"/>
    <property type="project" value="UniProtKB-KW"/>
</dbReference>
<protein>
    <submittedName>
        <fullName evidence="4">Pc20g11090 protein</fullName>
    </submittedName>
</protein>
<dbReference type="VEuPathDB" id="FungiDB:PCH_Pc20g11090"/>
<dbReference type="BioCyc" id="PCHR:PC20G11090-MONOMER"/>
<dbReference type="GO" id="GO:0004337">
    <property type="term" value="F:(2E,6E)-farnesyl diphosphate synthase activity"/>
    <property type="evidence" value="ECO:0007669"/>
    <property type="project" value="TreeGrafter"/>
</dbReference>
<keyword evidence="5" id="KW-1185">Reference proteome</keyword>
<dbReference type="HOGENOM" id="CLU_3147267_0_0_1"/>
<evidence type="ECO:0000313" key="4">
    <source>
        <dbReference type="EMBL" id="CAP86438.1"/>
    </source>
</evidence>
<dbReference type="Proteomes" id="UP000000724">
    <property type="component" value="Contig Pc00c20"/>
</dbReference>
<evidence type="ECO:0000313" key="5">
    <source>
        <dbReference type="Proteomes" id="UP000000724"/>
    </source>
</evidence>
<dbReference type="InterPro" id="IPR039702">
    <property type="entry name" value="FPS1-like"/>
</dbReference>
<dbReference type="GO" id="GO:0004161">
    <property type="term" value="F:dimethylallyltranstransferase activity"/>
    <property type="evidence" value="ECO:0007669"/>
    <property type="project" value="TreeGrafter"/>
</dbReference>
<dbReference type="PANTHER" id="PTHR11525:SF0">
    <property type="entry name" value="FARNESYL PYROPHOSPHATE SYNTHASE"/>
    <property type="match status" value="1"/>
</dbReference>
<dbReference type="Gene3D" id="1.10.600.10">
    <property type="entry name" value="Farnesyl Diphosphate Synthase"/>
    <property type="match status" value="1"/>
</dbReference>
<organism evidence="4 5">
    <name type="scientific">Penicillium rubens (strain ATCC 28089 / DSM 1075 / NRRL 1951 / Wisconsin 54-1255)</name>
    <name type="common">Penicillium chrysogenum</name>
    <dbReference type="NCBI Taxonomy" id="500485"/>
    <lineage>
        <taxon>Eukaryota</taxon>
        <taxon>Fungi</taxon>
        <taxon>Dikarya</taxon>
        <taxon>Ascomycota</taxon>
        <taxon>Pezizomycotina</taxon>
        <taxon>Eurotiomycetes</taxon>
        <taxon>Eurotiomycetidae</taxon>
        <taxon>Eurotiales</taxon>
        <taxon>Aspergillaceae</taxon>
        <taxon>Penicillium</taxon>
        <taxon>Penicillium chrysogenum species complex</taxon>
    </lineage>
</organism>
<accession>B6HG01</accession>
<evidence type="ECO:0000256" key="1">
    <source>
        <dbReference type="ARBA" id="ARBA00022679"/>
    </source>
</evidence>
<dbReference type="GO" id="GO:0005737">
    <property type="term" value="C:cytoplasm"/>
    <property type="evidence" value="ECO:0007669"/>
    <property type="project" value="TreeGrafter"/>
</dbReference>
<evidence type="ECO:0000256" key="3">
    <source>
        <dbReference type="ARBA" id="ARBA00022842"/>
    </source>
</evidence>
<keyword evidence="2" id="KW-0479">Metal-binding</keyword>
<evidence type="ECO:0000256" key="2">
    <source>
        <dbReference type="ARBA" id="ARBA00022723"/>
    </source>
</evidence>
<keyword evidence="1" id="KW-0808">Transferase</keyword>
<proteinExistence type="predicted"/>
<keyword evidence="3" id="KW-0460">Magnesium</keyword>
<gene>
    <name evidence="4" type="ORF">Pc20g11090</name>
    <name evidence="4" type="ORF">PCH_Pc20g11090</name>
</gene>
<dbReference type="PANTHER" id="PTHR11525">
    <property type="entry name" value="FARNESYL-PYROPHOSPHATE SYNTHETASE"/>
    <property type="match status" value="1"/>
</dbReference>
<dbReference type="AlphaFoldDB" id="B6HG01"/>
<sequence>CWYRQSYVGLMAVSDAVLLKSSVFVVLKFQFSGHPAYVDMIEIFMKLNN</sequence>